<dbReference type="OrthoDB" id="4804006at2"/>
<evidence type="ECO:0000256" key="1">
    <source>
        <dbReference type="ARBA" id="ARBA00026205"/>
    </source>
</evidence>
<dbReference type="RefSeq" id="WP_047252973.1">
    <property type="nucleotide sequence ID" value="NZ_CP011545.1"/>
</dbReference>
<dbReference type="InterPro" id="IPR014878">
    <property type="entry name" value="THAP4-like_heme-bd"/>
</dbReference>
<dbReference type="Gene3D" id="2.40.128.20">
    <property type="match status" value="1"/>
</dbReference>
<dbReference type="CDD" id="cd07828">
    <property type="entry name" value="lipocalin_heme-bd-THAP4-like"/>
    <property type="match status" value="1"/>
</dbReference>
<dbReference type="EMBL" id="CP011545">
    <property type="protein sequence ID" value="AKK08646.1"/>
    <property type="molecule type" value="Genomic_DNA"/>
</dbReference>
<dbReference type="KEGG" id="cted:CTEST_06020"/>
<evidence type="ECO:0000313" key="3">
    <source>
        <dbReference type="EMBL" id="AKK08646.1"/>
    </source>
</evidence>
<dbReference type="STRING" id="136857.CTEST_06020"/>
<dbReference type="PATRIC" id="fig|136857.5.peg.1196"/>
<protein>
    <recommendedName>
        <fullName evidence="1">Ferric nitrobindin-like protein</fullName>
    </recommendedName>
</protein>
<name>A0A0G3H5K1_9CORY</name>
<keyword evidence="4" id="KW-1185">Reference proteome</keyword>
<reference evidence="3 4" key="1">
    <citation type="journal article" date="2015" name="Genome Announc.">
        <title>Complete Genome Sequence of the Type Strain Corynebacterium testudinoris DSM 44614, Recovered from Necrotic Lesions in the Mouth of a Tortoise.</title>
        <authorList>
            <person name="Ruckert C."/>
            <person name="Kriete M."/>
            <person name="Jaenicke S."/>
            <person name="Winkler A."/>
            <person name="Tauch A."/>
        </authorList>
    </citation>
    <scope>NUCLEOTIDE SEQUENCE [LARGE SCALE GENOMIC DNA]</scope>
    <source>
        <strain evidence="3 4">DSM 44614</strain>
    </source>
</reference>
<reference evidence="4" key="2">
    <citation type="submission" date="2015-05" db="EMBL/GenBank/DDBJ databases">
        <title>Complete genome sequence of Corynebacterium testudinoris DSM 44614, recovered from necrotic lesions in the mouth of a tortoise.</title>
        <authorList>
            <person name="Ruckert C."/>
            <person name="Albersmeier A."/>
            <person name="Winkler A."/>
            <person name="Tauch A."/>
        </authorList>
    </citation>
    <scope>NUCLEOTIDE SEQUENCE [LARGE SCALE GENOMIC DNA]</scope>
    <source>
        <strain evidence="4">DSM 44614</strain>
    </source>
</reference>
<dbReference type="SUPFAM" id="SSF50814">
    <property type="entry name" value="Lipocalins"/>
    <property type="match status" value="1"/>
</dbReference>
<proteinExistence type="predicted"/>
<evidence type="ECO:0000313" key="4">
    <source>
        <dbReference type="Proteomes" id="UP000035540"/>
    </source>
</evidence>
<gene>
    <name evidence="3" type="ORF">CTEST_06020</name>
</gene>
<dbReference type="AlphaFoldDB" id="A0A0G3H5K1"/>
<dbReference type="InterPro" id="IPR045165">
    <property type="entry name" value="Nitrobindin"/>
</dbReference>
<evidence type="ECO:0000259" key="2">
    <source>
        <dbReference type="Pfam" id="PF08768"/>
    </source>
</evidence>
<dbReference type="InterPro" id="IPR012674">
    <property type="entry name" value="Calycin"/>
</dbReference>
<dbReference type="PANTHER" id="PTHR15854:SF4">
    <property type="entry name" value="PEROXYNITRITE ISOMERASE THAP4"/>
    <property type="match status" value="1"/>
</dbReference>
<dbReference type="PANTHER" id="PTHR15854">
    <property type="entry name" value="THAP4 PROTEIN"/>
    <property type="match status" value="1"/>
</dbReference>
<sequence length="166" mass="18490">MDYHPHVAPFAFLIGTWHGEGHGHYPTISDFRYIETVTFTALPGKPFLRYEQRTRHLDTGAPMHTELGFLRPQPDGRIELILAQPTGQTELLHGTAELIDDRATLTFDESTVSNSRTSKPVESTARTYIIDGDVLTTTFDMAAAGQPRQRHLDSVLRKAEGDGADD</sequence>
<organism evidence="3 4">
    <name type="scientific">Corynebacterium testudinoris</name>
    <dbReference type="NCBI Taxonomy" id="136857"/>
    <lineage>
        <taxon>Bacteria</taxon>
        <taxon>Bacillati</taxon>
        <taxon>Actinomycetota</taxon>
        <taxon>Actinomycetes</taxon>
        <taxon>Mycobacteriales</taxon>
        <taxon>Corynebacteriaceae</taxon>
        <taxon>Corynebacterium</taxon>
    </lineage>
</organism>
<dbReference type="Pfam" id="PF08768">
    <property type="entry name" value="THAP4_heme-bd"/>
    <property type="match status" value="1"/>
</dbReference>
<feature type="domain" description="THAP4-like heme-binding" evidence="2">
    <location>
        <begin position="7"/>
        <end position="158"/>
    </location>
</feature>
<accession>A0A0G3H5K1</accession>
<dbReference type="Proteomes" id="UP000035540">
    <property type="component" value="Chromosome"/>
</dbReference>